<reference evidence="2 3" key="1">
    <citation type="submission" date="2018-05" db="EMBL/GenBank/DDBJ databases">
        <title>Complete genome sequence of Arcticibacterium luteifluviistationis SM1504T, a cytophagaceae bacterium isolated from Arctic surface seawater.</title>
        <authorList>
            <person name="Li Y."/>
            <person name="Qin Q.-L."/>
        </authorList>
    </citation>
    <scope>NUCLEOTIDE SEQUENCE [LARGE SCALE GENOMIC DNA]</scope>
    <source>
        <strain evidence="2 3">SM1504</strain>
    </source>
</reference>
<organism evidence="2 3">
    <name type="scientific">Arcticibacterium luteifluviistationis</name>
    <dbReference type="NCBI Taxonomy" id="1784714"/>
    <lineage>
        <taxon>Bacteria</taxon>
        <taxon>Pseudomonadati</taxon>
        <taxon>Bacteroidota</taxon>
        <taxon>Cytophagia</taxon>
        <taxon>Cytophagales</taxon>
        <taxon>Leadbetterellaceae</taxon>
        <taxon>Arcticibacterium</taxon>
    </lineage>
</organism>
<dbReference type="KEGG" id="als:DJ013_01790"/>
<feature type="transmembrane region" description="Helical" evidence="1">
    <location>
        <begin position="174"/>
        <end position="193"/>
    </location>
</feature>
<name>A0A2Z4G752_9BACT</name>
<proteinExistence type="predicted"/>
<keyword evidence="3" id="KW-1185">Reference proteome</keyword>
<evidence type="ECO:0000313" key="3">
    <source>
        <dbReference type="Proteomes" id="UP000249873"/>
    </source>
</evidence>
<keyword evidence="1" id="KW-1133">Transmembrane helix</keyword>
<dbReference type="Proteomes" id="UP000249873">
    <property type="component" value="Chromosome"/>
</dbReference>
<evidence type="ECO:0000256" key="1">
    <source>
        <dbReference type="SAM" id="Phobius"/>
    </source>
</evidence>
<feature type="transmembrane region" description="Helical" evidence="1">
    <location>
        <begin position="84"/>
        <end position="106"/>
    </location>
</feature>
<dbReference type="AlphaFoldDB" id="A0A2Z4G752"/>
<protein>
    <submittedName>
        <fullName evidence="2">Uncharacterized protein</fullName>
    </submittedName>
</protein>
<evidence type="ECO:0000313" key="2">
    <source>
        <dbReference type="EMBL" id="AWV96974.1"/>
    </source>
</evidence>
<dbReference type="EMBL" id="CP029480">
    <property type="protein sequence ID" value="AWV96974.1"/>
    <property type="molecule type" value="Genomic_DNA"/>
</dbReference>
<feature type="transmembrane region" description="Helical" evidence="1">
    <location>
        <begin position="149"/>
        <end position="167"/>
    </location>
</feature>
<gene>
    <name evidence="2" type="ORF">DJ013_01790</name>
</gene>
<sequence length="236" mass="27196">MRTWLAILLFAGLTFLSLGIRPYVSDRFIGLILGNVHYIYLIILFCFSQSKETTFLKGLFFLLIVAHFALDLFVFFELRMLDDTFIISINLIFITTFYLCFLIQFKRLGSGFYTKRKADWYIGFPTGLATFLILLFFFHGRVQPKFDGLLILLGMFISFFYIIGVNTNLKTKNYVILLLGLILNFAALIIAIYVLQVESFKGGEVLMKGLFMLGYYCLLEAVYQISDPIISPRSLD</sequence>
<feature type="transmembrane region" description="Helical" evidence="1">
    <location>
        <begin position="118"/>
        <end position="137"/>
    </location>
</feature>
<accession>A0A2Z4G752</accession>
<feature type="transmembrane region" description="Helical" evidence="1">
    <location>
        <begin position="59"/>
        <end position="78"/>
    </location>
</feature>
<keyword evidence="1" id="KW-0812">Transmembrane</keyword>
<keyword evidence="1" id="KW-0472">Membrane</keyword>
<feature type="transmembrane region" description="Helical" evidence="1">
    <location>
        <begin position="29"/>
        <end position="47"/>
    </location>
</feature>